<keyword evidence="2" id="KW-1185">Reference proteome</keyword>
<reference evidence="1 2" key="1">
    <citation type="submission" date="2024-02" db="EMBL/GenBank/DDBJ databases">
        <title>de novo genome assembly of Solanum bulbocastanum strain 11H21.</title>
        <authorList>
            <person name="Hosaka A.J."/>
        </authorList>
    </citation>
    <scope>NUCLEOTIDE SEQUENCE [LARGE SCALE GENOMIC DNA]</scope>
    <source>
        <tissue evidence="1">Young leaves</tissue>
    </source>
</reference>
<organism evidence="1 2">
    <name type="scientific">Solanum bulbocastanum</name>
    <name type="common">Wild potato</name>
    <dbReference type="NCBI Taxonomy" id="147425"/>
    <lineage>
        <taxon>Eukaryota</taxon>
        <taxon>Viridiplantae</taxon>
        <taxon>Streptophyta</taxon>
        <taxon>Embryophyta</taxon>
        <taxon>Tracheophyta</taxon>
        <taxon>Spermatophyta</taxon>
        <taxon>Magnoliopsida</taxon>
        <taxon>eudicotyledons</taxon>
        <taxon>Gunneridae</taxon>
        <taxon>Pentapetalae</taxon>
        <taxon>asterids</taxon>
        <taxon>lamiids</taxon>
        <taxon>Solanales</taxon>
        <taxon>Solanaceae</taxon>
        <taxon>Solanoideae</taxon>
        <taxon>Solaneae</taxon>
        <taxon>Solanum</taxon>
    </lineage>
</organism>
<sequence length="39" mass="4507">MDKKPHAVCTISCTRSCTTIHEISQNFALRRFLCNICQH</sequence>
<dbReference type="AlphaFoldDB" id="A0AAN8TSY2"/>
<dbReference type="Proteomes" id="UP001371456">
    <property type="component" value="Unassembled WGS sequence"/>
</dbReference>
<protein>
    <submittedName>
        <fullName evidence="1">Uncharacterized protein</fullName>
    </submittedName>
</protein>
<evidence type="ECO:0000313" key="1">
    <source>
        <dbReference type="EMBL" id="KAK6794043.1"/>
    </source>
</evidence>
<name>A0AAN8TSY2_SOLBU</name>
<accession>A0AAN8TSY2</accession>
<gene>
    <name evidence="1" type="ORF">RDI58_007496</name>
</gene>
<dbReference type="EMBL" id="JBANQN010000003">
    <property type="protein sequence ID" value="KAK6794043.1"/>
    <property type="molecule type" value="Genomic_DNA"/>
</dbReference>
<comment type="caution">
    <text evidence="1">The sequence shown here is derived from an EMBL/GenBank/DDBJ whole genome shotgun (WGS) entry which is preliminary data.</text>
</comment>
<evidence type="ECO:0000313" key="2">
    <source>
        <dbReference type="Proteomes" id="UP001371456"/>
    </source>
</evidence>
<proteinExistence type="predicted"/>